<dbReference type="CDD" id="cd00093">
    <property type="entry name" value="HTH_XRE"/>
    <property type="match status" value="1"/>
</dbReference>
<evidence type="ECO:0000313" key="2">
    <source>
        <dbReference type="EMBL" id="MBK0331304.1"/>
    </source>
</evidence>
<feature type="domain" description="HTH cro/C1-type" evidence="1">
    <location>
        <begin position="35"/>
        <end position="91"/>
    </location>
</feature>
<reference evidence="2 3" key="1">
    <citation type="submission" date="2020-12" db="EMBL/GenBank/DDBJ databases">
        <title>Brachybacterium sp. MASK1Z-5, whole genome shotgun sequence.</title>
        <authorList>
            <person name="Tuo L."/>
        </authorList>
    </citation>
    <scope>NUCLEOTIDE SEQUENCE [LARGE SCALE GENOMIC DNA]</scope>
    <source>
        <strain evidence="2 3">MASK1Z-5</strain>
    </source>
</reference>
<dbReference type="Gene3D" id="1.10.260.40">
    <property type="entry name" value="lambda repressor-like DNA-binding domains"/>
    <property type="match status" value="1"/>
</dbReference>
<dbReference type="Pfam" id="PF01381">
    <property type="entry name" value="HTH_3"/>
    <property type="match status" value="1"/>
</dbReference>
<name>A0ABS1B9L8_9MICO</name>
<dbReference type="PROSITE" id="PS50943">
    <property type="entry name" value="HTH_CROC1"/>
    <property type="match status" value="1"/>
</dbReference>
<keyword evidence="3" id="KW-1185">Reference proteome</keyword>
<dbReference type="EMBL" id="JAEDAJ010000003">
    <property type="protein sequence ID" value="MBK0331304.1"/>
    <property type="molecule type" value="Genomic_DNA"/>
</dbReference>
<gene>
    <name evidence="2" type="ORF">I8D64_07800</name>
</gene>
<dbReference type="InterPro" id="IPR010982">
    <property type="entry name" value="Lambda_DNA-bd_dom_sf"/>
</dbReference>
<accession>A0ABS1B9L8</accession>
<evidence type="ECO:0000259" key="1">
    <source>
        <dbReference type="PROSITE" id="PS50943"/>
    </source>
</evidence>
<dbReference type="SMART" id="SM00530">
    <property type="entry name" value="HTH_XRE"/>
    <property type="match status" value="1"/>
</dbReference>
<organism evidence="2 3">
    <name type="scientific">Brachybacterium halotolerans</name>
    <dbReference type="NCBI Taxonomy" id="2795215"/>
    <lineage>
        <taxon>Bacteria</taxon>
        <taxon>Bacillati</taxon>
        <taxon>Actinomycetota</taxon>
        <taxon>Actinomycetes</taxon>
        <taxon>Micrococcales</taxon>
        <taxon>Dermabacteraceae</taxon>
        <taxon>Brachybacterium</taxon>
    </lineage>
</organism>
<dbReference type="RefSeq" id="WP_200501930.1">
    <property type="nucleotide sequence ID" value="NZ_JAEDAJ010000003.1"/>
</dbReference>
<dbReference type="Proteomes" id="UP000612352">
    <property type="component" value="Unassembled WGS sequence"/>
</dbReference>
<sequence>MAMELAEFLADHPVDRTKVAAHKERMLSQVRAYRLRELRRDAGLTQVQLAERIGVSQRQVSKIERGDVENARVATIRRYLEAVGGDLAIEFVIGDTRVQVA</sequence>
<dbReference type="InterPro" id="IPR001387">
    <property type="entry name" value="Cro/C1-type_HTH"/>
</dbReference>
<dbReference type="SUPFAM" id="SSF47413">
    <property type="entry name" value="lambda repressor-like DNA-binding domains"/>
    <property type="match status" value="1"/>
</dbReference>
<protein>
    <submittedName>
        <fullName evidence="2">Helix-turn-helix transcriptional regulator</fullName>
    </submittedName>
</protein>
<evidence type="ECO:0000313" key="3">
    <source>
        <dbReference type="Proteomes" id="UP000612352"/>
    </source>
</evidence>
<proteinExistence type="predicted"/>
<comment type="caution">
    <text evidence="2">The sequence shown here is derived from an EMBL/GenBank/DDBJ whole genome shotgun (WGS) entry which is preliminary data.</text>
</comment>